<accession>A0A511JDT9</accession>
<dbReference type="InterPro" id="IPR016181">
    <property type="entry name" value="Acyl_CoA_acyltransferase"/>
</dbReference>
<reference evidence="2 3" key="1">
    <citation type="submission" date="2019-07" db="EMBL/GenBank/DDBJ databases">
        <title>Whole genome shotgun sequence of Cellulomonas composti NBRC 100758.</title>
        <authorList>
            <person name="Hosoyama A."/>
            <person name="Uohara A."/>
            <person name="Ohji S."/>
            <person name="Ichikawa N."/>
        </authorList>
    </citation>
    <scope>NUCLEOTIDE SEQUENCE [LARGE SCALE GENOMIC DNA]</scope>
    <source>
        <strain evidence="2 3">NBRC 100758</strain>
    </source>
</reference>
<dbReference type="Proteomes" id="UP000321720">
    <property type="component" value="Unassembled WGS sequence"/>
</dbReference>
<dbReference type="InterPro" id="IPR000182">
    <property type="entry name" value="GNAT_dom"/>
</dbReference>
<dbReference type="PANTHER" id="PTHR43610">
    <property type="entry name" value="BLL6696 PROTEIN"/>
    <property type="match status" value="1"/>
</dbReference>
<evidence type="ECO:0000313" key="3">
    <source>
        <dbReference type="Proteomes" id="UP000321720"/>
    </source>
</evidence>
<proteinExistence type="predicted"/>
<organism evidence="2 3">
    <name type="scientific">Cellulomonas composti</name>
    <dbReference type="NCBI Taxonomy" id="266130"/>
    <lineage>
        <taxon>Bacteria</taxon>
        <taxon>Bacillati</taxon>
        <taxon>Actinomycetota</taxon>
        <taxon>Actinomycetes</taxon>
        <taxon>Micrococcales</taxon>
        <taxon>Cellulomonadaceae</taxon>
        <taxon>Cellulomonas</taxon>
    </lineage>
</organism>
<dbReference type="GO" id="GO:0016747">
    <property type="term" value="F:acyltransferase activity, transferring groups other than amino-acyl groups"/>
    <property type="evidence" value="ECO:0007669"/>
    <property type="project" value="InterPro"/>
</dbReference>
<dbReference type="AlphaFoldDB" id="A0A511JDT9"/>
<sequence length="199" mass="21579">MRGTIALVQHDLTLTGSGVRLVPVSAEHAAGLVAFVDDALWQGMTSPTPRDEADMLAFVDAARAMPGRYAFAVLDGAGRVVGSSSYYDVDLRMGRLEIGHTFYDRAVWGTTVNPACKLALMEHAFDEWGVHRVAFRIDTRNARSVAAVTRLGAIREGVLRGHRLAADGSRGDSVYFSVLADEWPAARARLRERLGLVPG</sequence>
<dbReference type="PANTHER" id="PTHR43610:SF1">
    <property type="entry name" value="N-ACETYLTRANSFERASE DOMAIN-CONTAINING PROTEIN"/>
    <property type="match status" value="1"/>
</dbReference>
<dbReference type="Pfam" id="PF13302">
    <property type="entry name" value="Acetyltransf_3"/>
    <property type="match status" value="1"/>
</dbReference>
<dbReference type="Gene3D" id="3.40.630.30">
    <property type="match status" value="1"/>
</dbReference>
<gene>
    <name evidence="2" type="ORF">CCO02nite_26070</name>
</gene>
<name>A0A511JDT9_9CELL</name>
<keyword evidence="2" id="KW-0808">Transferase</keyword>
<evidence type="ECO:0000259" key="1">
    <source>
        <dbReference type="PROSITE" id="PS51186"/>
    </source>
</evidence>
<comment type="caution">
    <text evidence="2">The sequence shown here is derived from an EMBL/GenBank/DDBJ whole genome shotgun (WGS) entry which is preliminary data.</text>
</comment>
<dbReference type="SUPFAM" id="SSF55729">
    <property type="entry name" value="Acyl-CoA N-acyltransferases (Nat)"/>
    <property type="match status" value="1"/>
</dbReference>
<dbReference type="EMBL" id="BJWG01000012">
    <property type="protein sequence ID" value="GEL95949.1"/>
    <property type="molecule type" value="Genomic_DNA"/>
</dbReference>
<keyword evidence="3" id="KW-1185">Reference proteome</keyword>
<protein>
    <submittedName>
        <fullName evidence="2">N-acetyltransferase</fullName>
    </submittedName>
</protein>
<evidence type="ECO:0000313" key="2">
    <source>
        <dbReference type="EMBL" id="GEL95949.1"/>
    </source>
</evidence>
<feature type="domain" description="N-acetyltransferase" evidence="1">
    <location>
        <begin position="19"/>
        <end position="181"/>
    </location>
</feature>
<dbReference type="PROSITE" id="PS51186">
    <property type="entry name" value="GNAT"/>
    <property type="match status" value="1"/>
</dbReference>